<keyword evidence="6" id="KW-1185">Reference proteome</keyword>
<dbReference type="EMBL" id="VAHF01000003">
    <property type="protein sequence ID" value="TXG67976.1"/>
    <property type="molecule type" value="Genomic_DNA"/>
</dbReference>
<gene>
    <name evidence="5" type="ORF">EZV62_009251</name>
</gene>
<proteinExistence type="predicted"/>
<keyword evidence="1" id="KW-0433">Leucine-rich repeat</keyword>
<dbReference type="Proteomes" id="UP000323000">
    <property type="component" value="Chromosome 3"/>
</dbReference>
<dbReference type="InterPro" id="IPR050942">
    <property type="entry name" value="F-box_BR-signaling"/>
</dbReference>
<dbReference type="PANTHER" id="PTHR44259">
    <property type="entry name" value="OS07G0183000 PROTEIN-RELATED"/>
    <property type="match status" value="1"/>
</dbReference>
<dbReference type="PANTHER" id="PTHR44259:SF108">
    <property type="entry name" value="F-BOX PROTEIN SKIP23-LIKE"/>
    <property type="match status" value="1"/>
</dbReference>
<evidence type="ECO:0000313" key="6">
    <source>
        <dbReference type="Proteomes" id="UP000323000"/>
    </source>
</evidence>
<dbReference type="SMART" id="SM00369">
    <property type="entry name" value="LRR_TYP"/>
    <property type="match status" value="4"/>
</dbReference>
<evidence type="ECO:0000256" key="2">
    <source>
        <dbReference type="ARBA" id="ARBA00022737"/>
    </source>
</evidence>
<evidence type="ECO:0000259" key="3">
    <source>
        <dbReference type="Pfam" id="PF03478"/>
    </source>
</evidence>
<evidence type="ECO:0000313" key="5">
    <source>
        <dbReference type="EMBL" id="TXG67976.1"/>
    </source>
</evidence>
<dbReference type="Pfam" id="PF23598">
    <property type="entry name" value="LRR_14"/>
    <property type="match status" value="2"/>
</dbReference>
<keyword evidence="2" id="KW-0677">Repeat</keyword>
<organism evidence="5 6">
    <name type="scientific">Acer yangbiense</name>
    <dbReference type="NCBI Taxonomy" id="1000413"/>
    <lineage>
        <taxon>Eukaryota</taxon>
        <taxon>Viridiplantae</taxon>
        <taxon>Streptophyta</taxon>
        <taxon>Embryophyta</taxon>
        <taxon>Tracheophyta</taxon>
        <taxon>Spermatophyta</taxon>
        <taxon>Magnoliopsida</taxon>
        <taxon>eudicotyledons</taxon>
        <taxon>Gunneridae</taxon>
        <taxon>Pentapetalae</taxon>
        <taxon>rosids</taxon>
        <taxon>malvids</taxon>
        <taxon>Sapindales</taxon>
        <taxon>Sapindaceae</taxon>
        <taxon>Hippocastanoideae</taxon>
        <taxon>Acereae</taxon>
        <taxon>Acer</taxon>
    </lineage>
</organism>
<protein>
    <submittedName>
        <fullName evidence="5">Uncharacterized protein</fullName>
    </submittedName>
</protein>
<dbReference type="Gene3D" id="3.80.10.10">
    <property type="entry name" value="Ribonuclease Inhibitor"/>
    <property type="match status" value="2"/>
</dbReference>
<dbReference type="InterPro" id="IPR055414">
    <property type="entry name" value="LRR_R13L4/SHOC2-like"/>
</dbReference>
<feature type="domain" description="KIB1-4 beta-propeller" evidence="3">
    <location>
        <begin position="67"/>
        <end position="340"/>
    </location>
</feature>
<dbReference type="InterPro" id="IPR005174">
    <property type="entry name" value="KIB1-4_b-propeller"/>
</dbReference>
<evidence type="ECO:0000256" key="1">
    <source>
        <dbReference type="ARBA" id="ARBA00022614"/>
    </source>
</evidence>
<dbReference type="InterPro" id="IPR003591">
    <property type="entry name" value="Leu-rich_rpt_typical-subtyp"/>
</dbReference>
<evidence type="ECO:0000259" key="4">
    <source>
        <dbReference type="Pfam" id="PF23598"/>
    </source>
</evidence>
<dbReference type="AlphaFoldDB" id="A0A5C7IHM3"/>
<dbReference type="Pfam" id="PF03478">
    <property type="entry name" value="Beta-prop_KIB1-4"/>
    <property type="match status" value="1"/>
</dbReference>
<dbReference type="OrthoDB" id="642536at2759"/>
<accession>A0A5C7IHM3</accession>
<reference evidence="6" key="1">
    <citation type="journal article" date="2019" name="Gigascience">
        <title>De novo genome assembly of the endangered Acer yangbiense, a plant species with extremely small populations endemic to Yunnan Province, China.</title>
        <authorList>
            <person name="Yang J."/>
            <person name="Wariss H.M."/>
            <person name="Tao L."/>
            <person name="Zhang R."/>
            <person name="Yun Q."/>
            <person name="Hollingsworth P."/>
            <person name="Dao Z."/>
            <person name="Luo G."/>
            <person name="Guo H."/>
            <person name="Ma Y."/>
            <person name="Sun W."/>
        </authorList>
    </citation>
    <scope>NUCLEOTIDE SEQUENCE [LARGE SCALE GENOMIC DNA]</scope>
    <source>
        <strain evidence="6">cv. Malutang</strain>
    </source>
</reference>
<feature type="domain" description="Disease resistance R13L4/SHOC-2-like LRR" evidence="4">
    <location>
        <begin position="623"/>
        <end position="728"/>
    </location>
</feature>
<name>A0A5C7IHM3_9ROSI</name>
<sequence>MANWADLELGLLTEIARKVELHEDFVAFRRVCISWRSVAVIENFKNKSNQIPWLMLPPKINSNQWDLFSISKGTHRQFMLPQAQAQLRRLKCFSSNGWLLTINRYLSMALLHPFSGRSIKLPHMNTFKDWNGTLRVINMQFRFIDKFLLSYPSSSLDSDYTVIVIHGSLGKLAYFRPGDKVWNTIETWSAHYLDVILYKEQIYAIDSDGKIMVCDVKGENPTVAHQVAKLPWELYYDVTEKFMEAYLIESDGALRVVTRDYDDDGTCYFMVFEVDWSTNTWEEIDDLGNKALFLGYNSSLSVEVSDTSYCKPNYIYFTQDYCDDAPLKYRTFGKDMGAFNFEDGSITPFYGGRNIRCLTPPILLLFTSHLGSSKVYPPDDLNSLPNDLIILEWHLYPLRALPSILVQRSLLNFIFIVVILNNFGKELRCPRLTRIPNLSYSLSLEKVDLPGCESLVEFPLTSASIKRLCLRGTAIEEVPSSIQSLTNLIELDLSRCTRLKHISTSICKLKSLLTLRLDDCSELETFPEISETMEILNSQELSGTAITDLHFSIEHLNRLQRLTLSECKNLEMLPSSICDLTSLEFLHLSNCTKLDKLPENLGNLKSLKELIVERSALGQLPSSIRYLENLEILNCSECRALTTLPSLSGLHSLRILYLMKCNIMEIPEDIGCLSSLEKLELCRNMFESLPKSIKHLSKLETLSVRGCNMLRSLTELPIGLNELEAIHCKQMYQALPDASEFKRCIHSKSHENVNFLFTNSFHLDHKAVINFLKNHSRDLKNHQLDSAFVYQELKFPSGSSVKVLNLRYFSISKFLSSSQNLEMLPISNSDYVDIPFEFKPEFRYGYKVKYCAVHPIYAKPIKIIGPNIEDIEEIIGRGLRDLEASH</sequence>
<dbReference type="InterPro" id="IPR032675">
    <property type="entry name" value="LRR_dom_sf"/>
</dbReference>
<comment type="caution">
    <text evidence="5">The sequence shown here is derived from an EMBL/GenBank/DDBJ whole genome shotgun (WGS) entry which is preliminary data.</text>
</comment>
<feature type="domain" description="Disease resistance R13L4/SHOC-2-like LRR" evidence="4">
    <location>
        <begin position="540"/>
        <end position="615"/>
    </location>
</feature>
<dbReference type="SUPFAM" id="SSF52058">
    <property type="entry name" value="L domain-like"/>
    <property type="match status" value="1"/>
</dbReference>